<gene>
    <name evidence="8" type="ORF">KP509_09G017400</name>
</gene>
<evidence type="ECO:0000256" key="6">
    <source>
        <dbReference type="SAM" id="MobiDB-lite"/>
    </source>
</evidence>
<evidence type="ECO:0000313" key="8">
    <source>
        <dbReference type="EMBL" id="KAH7428786.1"/>
    </source>
</evidence>
<dbReference type="PROSITE" id="PS00292">
    <property type="entry name" value="CYCLINS"/>
    <property type="match status" value="1"/>
</dbReference>
<evidence type="ECO:0000256" key="4">
    <source>
        <dbReference type="ARBA" id="ARBA00023306"/>
    </source>
</evidence>
<dbReference type="SUPFAM" id="SSF47954">
    <property type="entry name" value="Cyclin-like"/>
    <property type="match status" value="1"/>
</dbReference>
<proteinExistence type="inferred from homology"/>
<accession>A0A8T2U4G6</accession>
<sequence length="365" mass="40819">MESLLWCEEEMEGSPQAYHGVGKEEYSSSPLSFSSSSSACTHADETSWRWNVRCNSGYGTFEGATDDGEQHDDVSIAGLLRRQTEFQHGSSYPSKLQSRQDFSSARCLATRWIVKAQMAFHFSPVTAALAVNYLDRYLEKSLSLSWKSWMIELLTVTCLSLAAKMEEVEVPALLDLQGCDGLEHAFEAKTVQRMELNVLSALGWRLNSITPFSFAEKAINCFCIRHYLKNALMLRTSELLVSILQVPAFLEFEPSVIAVSSICFALEELIPSQVDQLKSYLFQLIPLEPESAKRCYVQMESLVVDPICTTTEEGSTKSPLSPNTVSYNEGADDSEGTSSYVASAVFLERIPLEDIILYPKRQRIC</sequence>
<reference evidence="8" key="1">
    <citation type="submission" date="2021-08" db="EMBL/GenBank/DDBJ databases">
        <title>WGS assembly of Ceratopteris richardii.</title>
        <authorList>
            <person name="Marchant D.B."/>
            <person name="Chen G."/>
            <person name="Jenkins J."/>
            <person name="Shu S."/>
            <person name="Leebens-Mack J."/>
            <person name="Grimwood J."/>
            <person name="Schmutz J."/>
            <person name="Soltis P."/>
            <person name="Soltis D."/>
            <person name="Chen Z.-H."/>
        </authorList>
    </citation>
    <scope>NUCLEOTIDE SEQUENCE</scope>
    <source>
        <strain evidence="8">Whitten #5841</strain>
        <tissue evidence="8">Leaf</tissue>
    </source>
</reference>
<organism evidence="8 9">
    <name type="scientific">Ceratopteris richardii</name>
    <name type="common">Triangle waterfern</name>
    <dbReference type="NCBI Taxonomy" id="49495"/>
    <lineage>
        <taxon>Eukaryota</taxon>
        <taxon>Viridiplantae</taxon>
        <taxon>Streptophyta</taxon>
        <taxon>Embryophyta</taxon>
        <taxon>Tracheophyta</taxon>
        <taxon>Polypodiopsida</taxon>
        <taxon>Polypodiidae</taxon>
        <taxon>Polypodiales</taxon>
        <taxon>Pteridineae</taxon>
        <taxon>Pteridaceae</taxon>
        <taxon>Parkerioideae</taxon>
        <taxon>Ceratopteris</taxon>
    </lineage>
</organism>
<keyword evidence="3 5" id="KW-0195">Cyclin</keyword>
<feature type="region of interest" description="Disordered" evidence="6">
    <location>
        <begin position="311"/>
        <end position="336"/>
    </location>
</feature>
<dbReference type="CDD" id="cd20543">
    <property type="entry name" value="CYCLIN_AtCycD-like_rpt1"/>
    <property type="match status" value="1"/>
</dbReference>
<evidence type="ECO:0000259" key="7">
    <source>
        <dbReference type="SMART" id="SM00385"/>
    </source>
</evidence>
<dbReference type="InterPro" id="IPR039361">
    <property type="entry name" value="Cyclin"/>
</dbReference>
<dbReference type="Gene3D" id="1.10.472.10">
    <property type="entry name" value="Cyclin-like"/>
    <property type="match status" value="2"/>
</dbReference>
<keyword evidence="2" id="KW-0132">Cell division</keyword>
<keyword evidence="9" id="KW-1185">Reference proteome</keyword>
<dbReference type="GO" id="GO:0051301">
    <property type="term" value="P:cell division"/>
    <property type="evidence" value="ECO:0007669"/>
    <property type="project" value="UniProtKB-KW"/>
</dbReference>
<dbReference type="CDD" id="cd20544">
    <property type="entry name" value="CYCLIN_AtCycD-like_rpt2"/>
    <property type="match status" value="1"/>
</dbReference>
<dbReference type="InterPro" id="IPR048258">
    <property type="entry name" value="Cyclins_cyclin-box"/>
</dbReference>
<dbReference type="OMA" id="CTHADET"/>
<dbReference type="Pfam" id="PF02984">
    <property type="entry name" value="Cyclin_C"/>
    <property type="match status" value="1"/>
</dbReference>
<evidence type="ECO:0000313" key="9">
    <source>
        <dbReference type="Proteomes" id="UP000825935"/>
    </source>
</evidence>
<evidence type="ECO:0000256" key="1">
    <source>
        <dbReference type="ARBA" id="ARBA00009065"/>
    </source>
</evidence>
<dbReference type="InterPro" id="IPR006671">
    <property type="entry name" value="Cyclin_N"/>
</dbReference>
<comment type="caution">
    <text evidence="8">The sequence shown here is derived from an EMBL/GenBank/DDBJ whole genome shotgun (WGS) entry which is preliminary data.</text>
</comment>
<keyword evidence="4" id="KW-0131">Cell cycle</keyword>
<dbReference type="OrthoDB" id="5590282at2759"/>
<dbReference type="InterPro" id="IPR013763">
    <property type="entry name" value="Cyclin-like_dom"/>
</dbReference>
<evidence type="ECO:0000256" key="2">
    <source>
        <dbReference type="ARBA" id="ARBA00022618"/>
    </source>
</evidence>
<dbReference type="SMART" id="SM00385">
    <property type="entry name" value="CYCLIN"/>
    <property type="match status" value="1"/>
</dbReference>
<dbReference type="AlphaFoldDB" id="A0A8T2U4G6"/>
<dbReference type="Proteomes" id="UP000825935">
    <property type="component" value="Chromosome 9"/>
</dbReference>
<dbReference type="EMBL" id="CM035414">
    <property type="protein sequence ID" value="KAH7428786.1"/>
    <property type="molecule type" value="Genomic_DNA"/>
</dbReference>
<evidence type="ECO:0000256" key="5">
    <source>
        <dbReference type="RuleBase" id="RU000383"/>
    </source>
</evidence>
<dbReference type="InterPro" id="IPR036915">
    <property type="entry name" value="Cyclin-like_sf"/>
</dbReference>
<comment type="similarity">
    <text evidence="1">Belongs to the cyclin family. Cyclin D subfamily.</text>
</comment>
<evidence type="ECO:0000256" key="3">
    <source>
        <dbReference type="ARBA" id="ARBA00023127"/>
    </source>
</evidence>
<dbReference type="FunFam" id="1.10.472.10:FF:000060">
    <property type="entry name" value="D6-type cyclin"/>
    <property type="match status" value="1"/>
</dbReference>
<protein>
    <recommendedName>
        <fullName evidence="7">Cyclin-like domain-containing protein</fullName>
    </recommendedName>
</protein>
<feature type="domain" description="Cyclin-like" evidence="7">
    <location>
        <begin position="111"/>
        <end position="200"/>
    </location>
</feature>
<feature type="compositionally biased region" description="Polar residues" evidence="6">
    <location>
        <begin position="311"/>
        <end position="327"/>
    </location>
</feature>
<dbReference type="InterPro" id="IPR004367">
    <property type="entry name" value="Cyclin_C-dom"/>
</dbReference>
<dbReference type="PANTHER" id="PTHR10177">
    <property type="entry name" value="CYCLINS"/>
    <property type="match status" value="1"/>
</dbReference>
<dbReference type="Pfam" id="PF00134">
    <property type="entry name" value="Cyclin_N"/>
    <property type="match status" value="1"/>
</dbReference>
<name>A0A8T2U4G6_CERRI</name>